<evidence type="ECO:0000256" key="1">
    <source>
        <dbReference type="SAM" id="Phobius"/>
    </source>
</evidence>
<feature type="transmembrane region" description="Helical" evidence="1">
    <location>
        <begin position="243"/>
        <end position="263"/>
    </location>
</feature>
<sequence length="292" mass="33776">MKTKLTHLSIILAGYIACIYSMQFTWSLLSDFSLVSKVFICHVEATIFIYILSVLFNNSSWYDAFWSVIPVALTIMCWSDISAAGDVQRAFLMHACLLFWAIRLTYNWIRSWEGFSHEDWRYVMMKGKTENKFQYFMVDFGSIHLIPTICVYMALLPMIYALAYPGDGLNLLDAVATLLAVIAVIIQIISDQQMYNFRKNISEPQTMQSGLWFYSRHPNYFGEILFWFSLFVFAIAADIGFAWLLIGCVIMYALIAIASVAMMDKRSLLRRPDFKEYMDSTPPIFINFFKKG</sequence>
<organism evidence="2 3">
    <name type="scientific">SAR86 cluster bacterium</name>
    <dbReference type="NCBI Taxonomy" id="2030880"/>
    <lineage>
        <taxon>Bacteria</taxon>
        <taxon>Pseudomonadati</taxon>
        <taxon>Pseudomonadota</taxon>
        <taxon>Gammaproteobacteria</taxon>
        <taxon>SAR86 cluster</taxon>
    </lineage>
</organism>
<dbReference type="Pfam" id="PF06966">
    <property type="entry name" value="DUF1295"/>
    <property type="match status" value="1"/>
</dbReference>
<dbReference type="PROSITE" id="PS50244">
    <property type="entry name" value="S5A_REDUCTASE"/>
    <property type="match status" value="1"/>
</dbReference>
<evidence type="ECO:0000313" key="3">
    <source>
        <dbReference type="Proteomes" id="UP000253032"/>
    </source>
</evidence>
<protein>
    <submittedName>
        <fullName evidence="2">DUF1295 domain-containing protein</fullName>
    </submittedName>
</protein>
<reference evidence="2 3" key="1">
    <citation type="journal article" date="2018" name="Microbiome">
        <title>Fine metagenomic profile of the Mediterranean stratified and mixed water columns revealed by assembly and recruitment.</title>
        <authorList>
            <person name="Haro-Moreno J.M."/>
            <person name="Lopez-Perez M."/>
            <person name="De La Torre J.R."/>
            <person name="Picazo A."/>
            <person name="Camacho A."/>
            <person name="Rodriguez-Valera F."/>
        </authorList>
    </citation>
    <scope>NUCLEOTIDE SEQUENCE [LARGE SCALE GENOMIC DNA]</scope>
    <source>
        <strain evidence="2">MED-G84</strain>
    </source>
</reference>
<comment type="caution">
    <text evidence="2">The sequence shown here is derived from an EMBL/GenBank/DDBJ whole genome shotgun (WGS) entry which is preliminary data.</text>
</comment>
<dbReference type="PANTHER" id="PTHR32251:SF23">
    <property type="entry name" value="3-OXO-5-ALPHA-STEROID 4-DEHYDROGENASE (DUF1295)"/>
    <property type="match status" value="1"/>
</dbReference>
<feature type="transmembrane region" description="Helical" evidence="1">
    <location>
        <begin position="220"/>
        <end position="237"/>
    </location>
</feature>
<feature type="transmembrane region" description="Helical" evidence="1">
    <location>
        <begin position="135"/>
        <end position="163"/>
    </location>
</feature>
<name>A0A368BSG9_9GAMM</name>
<dbReference type="EMBL" id="QOPC01000001">
    <property type="protein sequence ID" value="RCL39646.1"/>
    <property type="molecule type" value="Genomic_DNA"/>
</dbReference>
<keyword evidence="1" id="KW-1133">Transmembrane helix</keyword>
<keyword evidence="1" id="KW-0472">Membrane</keyword>
<dbReference type="AlphaFoldDB" id="A0A368BSG9"/>
<feature type="transmembrane region" description="Helical" evidence="1">
    <location>
        <begin position="32"/>
        <end position="52"/>
    </location>
</feature>
<dbReference type="InterPro" id="IPR010721">
    <property type="entry name" value="UstE-like"/>
</dbReference>
<dbReference type="PANTHER" id="PTHR32251">
    <property type="entry name" value="3-OXO-5-ALPHA-STEROID 4-DEHYDROGENASE"/>
    <property type="match status" value="1"/>
</dbReference>
<feature type="transmembrane region" description="Helical" evidence="1">
    <location>
        <begin position="7"/>
        <end position="26"/>
    </location>
</feature>
<dbReference type="Proteomes" id="UP000253032">
    <property type="component" value="Unassembled WGS sequence"/>
</dbReference>
<dbReference type="Gene3D" id="1.20.120.1630">
    <property type="match status" value="1"/>
</dbReference>
<keyword evidence="1" id="KW-0812">Transmembrane</keyword>
<dbReference type="GO" id="GO:0016020">
    <property type="term" value="C:membrane"/>
    <property type="evidence" value="ECO:0007669"/>
    <property type="project" value="TreeGrafter"/>
</dbReference>
<gene>
    <name evidence="2" type="ORF">DBW98_00145</name>
</gene>
<proteinExistence type="predicted"/>
<accession>A0A368BSG9</accession>
<evidence type="ECO:0000313" key="2">
    <source>
        <dbReference type="EMBL" id="RCL39646.1"/>
    </source>
</evidence>
<feature type="transmembrane region" description="Helical" evidence="1">
    <location>
        <begin position="169"/>
        <end position="189"/>
    </location>
</feature>